<organism evidence="1 2">
    <name type="scientific">Flagellimonas hymeniacidonis</name>
    <dbReference type="NCBI Taxonomy" id="2603628"/>
    <lineage>
        <taxon>Bacteria</taxon>
        <taxon>Pseudomonadati</taxon>
        <taxon>Bacteroidota</taxon>
        <taxon>Flavobacteriia</taxon>
        <taxon>Flavobacteriales</taxon>
        <taxon>Flavobacteriaceae</taxon>
        <taxon>Flagellimonas</taxon>
    </lineage>
</organism>
<dbReference type="EMBL" id="VRUR01000002">
    <property type="protein sequence ID" value="TXN34878.1"/>
    <property type="molecule type" value="Genomic_DNA"/>
</dbReference>
<reference evidence="1 2" key="1">
    <citation type="submission" date="2019-08" db="EMBL/GenBank/DDBJ databases">
        <title>Professor.</title>
        <authorList>
            <person name="Park J.S."/>
        </authorList>
    </citation>
    <scope>NUCLEOTIDE SEQUENCE [LARGE SCALE GENOMIC DNA]</scope>
    <source>
        <strain evidence="1 2">176CP5-101</strain>
    </source>
</reference>
<sequence>MMRIVTYMLVLSLVPYFGFGQNKITGKIVDQLGFPVYRAAVEINATDSITYTDYDGSFTLSSEKDFHWKINISSKGYKPESFFVLSGGNTGNIVLEYDADIKKLLDGSSSLHQKFYWDSWNKAILFPKSEDLLASTSVFLN</sequence>
<dbReference type="SUPFAM" id="SSF49464">
    <property type="entry name" value="Carboxypeptidase regulatory domain-like"/>
    <property type="match status" value="1"/>
</dbReference>
<name>A0A5C8V298_9FLAO</name>
<evidence type="ECO:0000313" key="2">
    <source>
        <dbReference type="Proteomes" id="UP000321456"/>
    </source>
</evidence>
<dbReference type="AlphaFoldDB" id="A0A5C8V298"/>
<evidence type="ECO:0008006" key="3">
    <source>
        <dbReference type="Google" id="ProtNLM"/>
    </source>
</evidence>
<evidence type="ECO:0000313" key="1">
    <source>
        <dbReference type="EMBL" id="TXN34878.1"/>
    </source>
</evidence>
<proteinExistence type="predicted"/>
<dbReference type="Gene3D" id="2.60.40.1120">
    <property type="entry name" value="Carboxypeptidase-like, regulatory domain"/>
    <property type="match status" value="1"/>
</dbReference>
<dbReference type="Proteomes" id="UP000321456">
    <property type="component" value="Unassembled WGS sequence"/>
</dbReference>
<gene>
    <name evidence="1" type="ORF">FVB32_09760</name>
</gene>
<dbReference type="Pfam" id="PF13715">
    <property type="entry name" value="CarbopepD_reg_2"/>
    <property type="match status" value="1"/>
</dbReference>
<dbReference type="RefSeq" id="WP_147743614.1">
    <property type="nucleotide sequence ID" value="NZ_VRUR01000002.1"/>
</dbReference>
<dbReference type="InterPro" id="IPR008969">
    <property type="entry name" value="CarboxyPept-like_regulatory"/>
</dbReference>
<protein>
    <recommendedName>
        <fullName evidence="3">Carboxypeptidase regulatory-like domain-containing protein</fullName>
    </recommendedName>
</protein>
<accession>A0A5C8V298</accession>
<comment type="caution">
    <text evidence="1">The sequence shown here is derived from an EMBL/GenBank/DDBJ whole genome shotgun (WGS) entry which is preliminary data.</text>
</comment>
<keyword evidence="2" id="KW-1185">Reference proteome</keyword>